<keyword evidence="1" id="KW-0812">Transmembrane</keyword>
<dbReference type="EMBL" id="FMSV02000188">
    <property type="protein sequence ID" value="SEH05308.1"/>
    <property type="molecule type" value="Genomic_DNA"/>
</dbReference>
<proteinExistence type="predicted"/>
<evidence type="ECO:0000313" key="2">
    <source>
        <dbReference type="EMBL" id="SEH05308.1"/>
    </source>
</evidence>
<organism evidence="2 3">
    <name type="scientific">Candidatus Venteria ishoeyi</name>
    <dbReference type="NCBI Taxonomy" id="1899563"/>
    <lineage>
        <taxon>Bacteria</taxon>
        <taxon>Pseudomonadati</taxon>
        <taxon>Pseudomonadota</taxon>
        <taxon>Gammaproteobacteria</taxon>
        <taxon>Thiotrichales</taxon>
        <taxon>Thiotrichaceae</taxon>
        <taxon>Venteria</taxon>
    </lineage>
</organism>
<protein>
    <submittedName>
        <fullName evidence="2">Uncharacterized protein</fullName>
    </submittedName>
</protein>
<gene>
    <name evidence="2" type="ORF">MBHS_01161</name>
</gene>
<reference evidence="2 3" key="1">
    <citation type="submission" date="2016-10" db="EMBL/GenBank/DDBJ databases">
        <authorList>
            <person name="de Groot N.N."/>
        </authorList>
    </citation>
    <scope>NUCLEOTIDE SEQUENCE [LARGE SCALE GENOMIC DNA]</scope>
    <source>
        <strain evidence="2">MBHS1</strain>
    </source>
</reference>
<keyword evidence="3" id="KW-1185">Reference proteome</keyword>
<dbReference type="AlphaFoldDB" id="A0A1H6F568"/>
<keyword evidence="1" id="KW-1133">Transmembrane helix</keyword>
<name>A0A1H6F568_9GAMM</name>
<evidence type="ECO:0000256" key="1">
    <source>
        <dbReference type="SAM" id="Phobius"/>
    </source>
</evidence>
<dbReference type="Proteomes" id="UP000236724">
    <property type="component" value="Unassembled WGS sequence"/>
</dbReference>
<feature type="transmembrane region" description="Helical" evidence="1">
    <location>
        <begin position="6"/>
        <end position="28"/>
    </location>
</feature>
<sequence length="94" mass="11407">MIRDISPSLITLFFLISFLCFLIFFAFLKFLRLLSSLNDLLNLLNIVLLLKKLSLLIKYFQHEPLEYLHLDIVFYFSHFSDPLECIFLLYRRLW</sequence>
<evidence type="ECO:0000313" key="3">
    <source>
        <dbReference type="Proteomes" id="UP000236724"/>
    </source>
</evidence>
<accession>A0A1H6F568</accession>
<keyword evidence="1" id="KW-0472">Membrane</keyword>